<name>A0AAW5RQL9_AERME</name>
<dbReference type="InterPro" id="IPR011010">
    <property type="entry name" value="DNA_brk_join_enz"/>
</dbReference>
<dbReference type="GO" id="GO:0015074">
    <property type="term" value="P:DNA integration"/>
    <property type="evidence" value="ECO:0007669"/>
    <property type="project" value="InterPro"/>
</dbReference>
<dbReference type="GO" id="GO:0003677">
    <property type="term" value="F:DNA binding"/>
    <property type="evidence" value="ECO:0007669"/>
    <property type="project" value="InterPro"/>
</dbReference>
<comment type="caution">
    <text evidence="2">The sequence shown here is derived from an EMBL/GenBank/DDBJ whole genome shotgun (WGS) entry which is preliminary data.</text>
</comment>
<dbReference type="GO" id="GO:0006310">
    <property type="term" value="P:DNA recombination"/>
    <property type="evidence" value="ECO:0007669"/>
    <property type="project" value="UniProtKB-KW"/>
</dbReference>
<dbReference type="EMBL" id="JAJVCY010000018">
    <property type="protein sequence ID" value="MCV3288929.1"/>
    <property type="molecule type" value="Genomic_DNA"/>
</dbReference>
<evidence type="ECO:0000313" key="3">
    <source>
        <dbReference type="Proteomes" id="UP001208651"/>
    </source>
</evidence>
<reference evidence="2" key="1">
    <citation type="submission" date="2022-01" db="EMBL/GenBank/DDBJ databases">
        <title>Comparison of Fish pathogen Aeromonas spp.</title>
        <authorList>
            <person name="Dubey S."/>
            <person name="Sorum H."/>
            <person name="Munangandu H.M."/>
        </authorList>
    </citation>
    <scope>NUCLEOTIDE SEQUENCE</scope>
    <source>
        <strain evidence="2">SD/21-15</strain>
    </source>
</reference>
<proteinExistence type="predicted"/>
<dbReference type="SUPFAM" id="SSF56349">
    <property type="entry name" value="DNA breaking-rejoining enzymes"/>
    <property type="match status" value="1"/>
</dbReference>
<evidence type="ECO:0000256" key="1">
    <source>
        <dbReference type="ARBA" id="ARBA00023172"/>
    </source>
</evidence>
<dbReference type="Gene3D" id="1.10.443.10">
    <property type="entry name" value="Intergrase catalytic core"/>
    <property type="match status" value="1"/>
</dbReference>
<gene>
    <name evidence="2" type="ORF">LZT28_11790</name>
</gene>
<organism evidence="2 3">
    <name type="scientific">Aeromonas media</name>
    <dbReference type="NCBI Taxonomy" id="651"/>
    <lineage>
        <taxon>Bacteria</taxon>
        <taxon>Pseudomonadati</taxon>
        <taxon>Pseudomonadota</taxon>
        <taxon>Gammaproteobacteria</taxon>
        <taxon>Aeromonadales</taxon>
        <taxon>Aeromonadaceae</taxon>
        <taxon>Aeromonas</taxon>
    </lineage>
</organism>
<sequence length="95" mass="10867">MYYHPKPAASHAASLRPGQLRHVIRVASITGRQPVRDVMLLWLTHSTGVRVTELASIEIRDLLHPSGQMREEVYLRASITKHSRPRTISQDHRSH</sequence>
<evidence type="ECO:0008006" key="4">
    <source>
        <dbReference type="Google" id="ProtNLM"/>
    </source>
</evidence>
<dbReference type="InterPro" id="IPR013762">
    <property type="entry name" value="Integrase-like_cat_sf"/>
</dbReference>
<keyword evidence="1" id="KW-0233">DNA recombination</keyword>
<dbReference type="RefSeq" id="WP_263685330.1">
    <property type="nucleotide sequence ID" value="NZ_JAJVCY010000018.1"/>
</dbReference>
<evidence type="ECO:0000313" key="2">
    <source>
        <dbReference type="EMBL" id="MCV3288929.1"/>
    </source>
</evidence>
<accession>A0AAW5RQL9</accession>
<dbReference type="AlphaFoldDB" id="A0AAW5RQL9"/>
<protein>
    <recommendedName>
        <fullName evidence="4">Tyr recombinase domain-containing protein</fullName>
    </recommendedName>
</protein>
<dbReference type="Proteomes" id="UP001208651">
    <property type="component" value="Unassembled WGS sequence"/>
</dbReference>